<dbReference type="AlphaFoldDB" id="A0A231GY50"/>
<sequence>MRRWIVRTVAMAGAAAPLAFGGVAGADTPGPVYFSAGTLNCSIADDGSVGCDLATPAWMSIKLGDNVSVPVPFPVREVVIDVPWAPAHPGFDAGTPHTLPGGNPDISTYGQSAGSGPTAGPAVSHAGTTCAVGFHGSFSCDAKGHHFFYYEAITGS</sequence>
<comment type="caution">
    <text evidence="3">The sequence shown here is derived from an EMBL/GenBank/DDBJ whole genome shotgun (WGS) entry which is preliminary data.</text>
</comment>
<protein>
    <submittedName>
        <fullName evidence="3">Uncharacterized protein</fullName>
    </submittedName>
</protein>
<evidence type="ECO:0000313" key="4">
    <source>
        <dbReference type="Proteomes" id="UP000215506"/>
    </source>
</evidence>
<feature type="signal peptide" evidence="2">
    <location>
        <begin position="1"/>
        <end position="26"/>
    </location>
</feature>
<evidence type="ECO:0000313" key="3">
    <source>
        <dbReference type="EMBL" id="OXR41505.1"/>
    </source>
</evidence>
<organism evidence="3 4">
    <name type="scientific">Nocardia cerradoensis</name>
    <dbReference type="NCBI Taxonomy" id="85688"/>
    <lineage>
        <taxon>Bacteria</taxon>
        <taxon>Bacillati</taxon>
        <taxon>Actinomycetota</taxon>
        <taxon>Actinomycetes</taxon>
        <taxon>Mycobacteriales</taxon>
        <taxon>Nocardiaceae</taxon>
        <taxon>Nocardia</taxon>
    </lineage>
</organism>
<accession>A0A231GY50</accession>
<feature type="compositionally biased region" description="Polar residues" evidence="1">
    <location>
        <begin position="105"/>
        <end position="115"/>
    </location>
</feature>
<evidence type="ECO:0000256" key="1">
    <source>
        <dbReference type="SAM" id="MobiDB-lite"/>
    </source>
</evidence>
<name>A0A231GY50_9NOCA</name>
<keyword evidence="2" id="KW-0732">Signal</keyword>
<gene>
    <name evidence="3" type="ORF">B7C42_06397</name>
</gene>
<dbReference type="EMBL" id="NGAF01000019">
    <property type="protein sequence ID" value="OXR41505.1"/>
    <property type="molecule type" value="Genomic_DNA"/>
</dbReference>
<reference evidence="3 4" key="1">
    <citation type="submission" date="2017-07" db="EMBL/GenBank/DDBJ databases">
        <title>First draft Genome Sequence of Nocardia cerradoensis isolated from human infection.</title>
        <authorList>
            <person name="Carrasco G."/>
        </authorList>
    </citation>
    <scope>NUCLEOTIDE SEQUENCE [LARGE SCALE GENOMIC DNA]</scope>
    <source>
        <strain evidence="3 4">CNM20130759</strain>
    </source>
</reference>
<keyword evidence="4" id="KW-1185">Reference proteome</keyword>
<evidence type="ECO:0000256" key="2">
    <source>
        <dbReference type="SAM" id="SignalP"/>
    </source>
</evidence>
<dbReference type="Proteomes" id="UP000215506">
    <property type="component" value="Unassembled WGS sequence"/>
</dbReference>
<proteinExistence type="predicted"/>
<feature type="chain" id="PRO_5012375770" evidence="2">
    <location>
        <begin position="27"/>
        <end position="156"/>
    </location>
</feature>
<feature type="region of interest" description="Disordered" evidence="1">
    <location>
        <begin position="93"/>
        <end position="120"/>
    </location>
</feature>
<dbReference type="RefSeq" id="WP_223273794.1">
    <property type="nucleotide sequence ID" value="NZ_NGAF01000019.1"/>
</dbReference>